<keyword evidence="2 4" id="KW-0694">RNA-binding</keyword>
<sequence length="442" mass="50024">MPGGNVDATLYVSNLDDRVDERVLYDIMVQAGPLVEVYIPRDKETKRHRGYGFAEYESEESASYALRLFSGLVTLHNRPVNFAFSGGAKKVPQQQQQQQSSLFDPTLDQTPPSSKFERFLSASSSSDRESFCSNNAYFFLETRPLLMAKFQSKLHDEGLVCVRHQQGGVERMANVPHSQPVGALLPLFSLALLHQWLRHPCPSHTNKPAGGASKNYWLYQESYFNIWHCSLSPDNQSLEQVVYNEAKREVILYDSGDGALEAHKSKLDSKELELLSDVCLDRNNNKAYHLYCCGELATYDLESHELSSKLEILEGYVSDASLDLNISVVACKNNAFMVGYLLVECGKYDHIGIWKLDMEGKRWELVSKVPHSDGYVEDEEGNGSYDEDVIAYRITRCCSDGVDKIWIRSCGCIVWMPTHGESFQSIHRLKRLDIVINCISFL</sequence>
<dbReference type="SUPFAM" id="SSF54928">
    <property type="entry name" value="RNA-binding domain, RBD"/>
    <property type="match status" value="1"/>
</dbReference>
<evidence type="ECO:0000313" key="8">
    <source>
        <dbReference type="Proteomes" id="UP000001514"/>
    </source>
</evidence>
<dbReference type="Pfam" id="PF00076">
    <property type="entry name" value="RRM_1"/>
    <property type="match status" value="1"/>
</dbReference>
<comment type="subcellular location">
    <subcellularLocation>
        <location evidence="1">Nucleus</location>
        <location evidence="1">Nucleoplasm</location>
    </subcellularLocation>
</comment>
<dbReference type="Gramene" id="EFJ12831">
    <property type="protein sequence ID" value="EFJ12831"/>
    <property type="gene ID" value="SELMODRAFT_425016"/>
</dbReference>
<dbReference type="SMART" id="SM00360">
    <property type="entry name" value="RRM"/>
    <property type="match status" value="1"/>
</dbReference>
<dbReference type="InterPro" id="IPR035979">
    <property type="entry name" value="RBD_domain_sf"/>
</dbReference>
<dbReference type="PANTHER" id="PTHR13798:SF11">
    <property type="entry name" value="RNA-BINDING PROTEIN 7-RELATED"/>
    <property type="match status" value="1"/>
</dbReference>
<dbReference type="PROSITE" id="PS50102">
    <property type="entry name" value="RRM"/>
    <property type="match status" value="1"/>
</dbReference>
<dbReference type="EMBL" id="GL377636">
    <property type="protein sequence ID" value="EFJ12831.1"/>
    <property type="molecule type" value="Genomic_DNA"/>
</dbReference>
<feature type="compositionally biased region" description="Polar residues" evidence="5">
    <location>
        <begin position="100"/>
        <end position="111"/>
    </location>
</feature>
<dbReference type="AlphaFoldDB" id="D8SRR6"/>
<dbReference type="InterPro" id="IPR012677">
    <property type="entry name" value="Nucleotide-bd_a/b_plait_sf"/>
</dbReference>
<dbReference type="KEGG" id="smo:SELMODRAFT_425016"/>
<dbReference type="GO" id="GO:0003723">
    <property type="term" value="F:RNA binding"/>
    <property type="evidence" value="ECO:0007669"/>
    <property type="project" value="UniProtKB-UniRule"/>
</dbReference>
<dbReference type="Gene3D" id="3.30.70.330">
    <property type="match status" value="1"/>
</dbReference>
<dbReference type="GO" id="GO:0005654">
    <property type="term" value="C:nucleoplasm"/>
    <property type="evidence" value="ECO:0007669"/>
    <property type="project" value="UniProtKB-SubCell"/>
</dbReference>
<keyword evidence="8" id="KW-1185">Reference proteome</keyword>
<evidence type="ECO:0000256" key="3">
    <source>
        <dbReference type="ARBA" id="ARBA00023242"/>
    </source>
</evidence>
<protein>
    <recommendedName>
        <fullName evidence="6">RRM domain-containing protein</fullName>
    </recommendedName>
</protein>
<keyword evidence="3" id="KW-0539">Nucleus</keyword>
<dbReference type="PANTHER" id="PTHR13798">
    <property type="entry name" value="RNA BINDING MOTIF RBM PROTEIN -RELATED"/>
    <property type="match status" value="1"/>
</dbReference>
<dbReference type="InterPro" id="IPR052285">
    <property type="entry name" value="NEXT_complex_subunit"/>
</dbReference>
<feature type="region of interest" description="Disordered" evidence="5">
    <location>
        <begin position="87"/>
        <end position="111"/>
    </location>
</feature>
<reference evidence="7 8" key="1">
    <citation type="journal article" date="2011" name="Science">
        <title>The Selaginella genome identifies genetic changes associated with the evolution of vascular plants.</title>
        <authorList>
            <person name="Banks J.A."/>
            <person name="Nishiyama T."/>
            <person name="Hasebe M."/>
            <person name="Bowman J.L."/>
            <person name="Gribskov M."/>
            <person name="dePamphilis C."/>
            <person name="Albert V.A."/>
            <person name="Aono N."/>
            <person name="Aoyama T."/>
            <person name="Ambrose B.A."/>
            <person name="Ashton N.W."/>
            <person name="Axtell M.J."/>
            <person name="Barker E."/>
            <person name="Barker M.S."/>
            <person name="Bennetzen J.L."/>
            <person name="Bonawitz N.D."/>
            <person name="Chapple C."/>
            <person name="Cheng C."/>
            <person name="Correa L.G."/>
            <person name="Dacre M."/>
            <person name="DeBarry J."/>
            <person name="Dreyer I."/>
            <person name="Elias M."/>
            <person name="Engstrom E.M."/>
            <person name="Estelle M."/>
            <person name="Feng L."/>
            <person name="Finet C."/>
            <person name="Floyd S.K."/>
            <person name="Frommer W.B."/>
            <person name="Fujita T."/>
            <person name="Gramzow L."/>
            <person name="Gutensohn M."/>
            <person name="Harholt J."/>
            <person name="Hattori M."/>
            <person name="Heyl A."/>
            <person name="Hirai T."/>
            <person name="Hiwatashi Y."/>
            <person name="Ishikawa M."/>
            <person name="Iwata M."/>
            <person name="Karol K.G."/>
            <person name="Koehler B."/>
            <person name="Kolukisaoglu U."/>
            <person name="Kubo M."/>
            <person name="Kurata T."/>
            <person name="Lalonde S."/>
            <person name="Li K."/>
            <person name="Li Y."/>
            <person name="Litt A."/>
            <person name="Lyons E."/>
            <person name="Manning G."/>
            <person name="Maruyama T."/>
            <person name="Michael T.P."/>
            <person name="Mikami K."/>
            <person name="Miyazaki S."/>
            <person name="Morinaga S."/>
            <person name="Murata T."/>
            <person name="Mueller-Roeber B."/>
            <person name="Nelson D.R."/>
            <person name="Obara M."/>
            <person name="Oguri Y."/>
            <person name="Olmstead R.G."/>
            <person name="Onodera N."/>
            <person name="Petersen B.L."/>
            <person name="Pils B."/>
            <person name="Prigge M."/>
            <person name="Rensing S.A."/>
            <person name="Riano-Pachon D.M."/>
            <person name="Roberts A.W."/>
            <person name="Sato Y."/>
            <person name="Scheller H.V."/>
            <person name="Schulz B."/>
            <person name="Schulz C."/>
            <person name="Shakirov E.V."/>
            <person name="Shibagaki N."/>
            <person name="Shinohara N."/>
            <person name="Shippen D.E."/>
            <person name="Soerensen I."/>
            <person name="Sotooka R."/>
            <person name="Sugimoto N."/>
            <person name="Sugita M."/>
            <person name="Sumikawa N."/>
            <person name="Tanurdzic M."/>
            <person name="Theissen G."/>
            <person name="Ulvskov P."/>
            <person name="Wakazuki S."/>
            <person name="Weng J.K."/>
            <person name="Willats W.W."/>
            <person name="Wipf D."/>
            <person name="Wolf P.G."/>
            <person name="Yang L."/>
            <person name="Zimmer A.D."/>
            <person name="Zhu Q."/>
            <person name="Mitros T."/>
            <person name="Hellsten U."/>
            <person name="Loque D."/>
            <person name="Otillar R."/>
            <person name="Salamov A."/>
            <person name="Schmutz J."/>
            <person name="Shapiro H."/>
            <person name="Lindquist E."/>
            <person name="Lucas S."/>
            <person name="Rokhsar D."/>
            <person name="Grigoriev I.V."/>
        </authorList>
    </citation>
    <scope>NUCLEOTIDE SEQUENCE [LARGE SCALE GENOMIC DNA]</scope>
</reference>
<gene>
    <name evidence="7" type="ORF">SELMODRAFT_425016</name>
</gene>
<evidence type="ECO:0000256" key="2">
    <source>
        <dbReference type="ARBA" id="ARBA00022884"/>
    </source>
</evidence>
<dbReference type="eggNOG" id="KOG0131">
    <property type="taxonomic scope" value="Eukaryota"/>
</dbReference>
<dbReference type="InParanoid" id="D8SRR6"/>
<evidence type="ECO:0000256" key="4">
    <source>
        <dbReference type="PROSITE-ProRule" id="PRU00176"/>
    </source>
</evidence>
<name>D8SRR6_SELML</name>
<evidence type="ECO:0000313" key="7">
    <source>
        <dbReference type="EMBL" id="EFJ12831.1"/>
    </source>
</evidence>
<feature type="domain" description="RRM" evidence="6">
    <location>
        <begin position="8"/>
        <end position="87"/>
    </location>
</feature>
<evidence type="ECO:0000256" key="5">
    <source>
        <dbReference type="SAM" id="MobiDB-lite"/>
    </source>
</evidence>
<dbReference type="HOGENOM" id="CLU_636789_0_0_1"/>
<dbReference type="InterPro" id="IPR000504">
    <property type="entry name" value="RRM_dom"/>
</dbReference>
<evidence type="ECO:0000256" key="1">
    <source>
        <dbReference type="ARBA" id="ARBA00004642"/>
    </source>
</evidence>
<accession>D8SRR6</accession>
<dbReference type="Proteomes" id="UP000001514">
    <property type="component" value="Unassembled WGS sequence"/>
</dbReference>
<organism evidence="8">
    <name type="scientific">Selaginella moellendorffii</name>
    <name type="common">Spikemoss</name>
    <dbReference type="NCBI Taxonomy" id="88036"/>
    <lineage>
        <taxon>Eukaryota</taxon>
        <taxon>Viridiplantae</taxon>
        <taxon>Streptophyta</taxon>
        <taxon>Embryophyta</taxon>
        <taxon>Tracheophyta</taxon>
        <taxon>Lycopodiopsida</taxon>
        <taxon>Selaginellales</taxon>
        <taxon>Selaginellaceae</taxon>
        <taxon>Selaginella</taxon>
    </lineage>
</organism>
<evidence type="ECO:0000259" key="6">
    <source>
        <dbReference type="PROSITE" id="PS50102"/>
    </source>
</evidence>
<proteinExistence type="predicted"/>
<dbReference type="STRING" id="88036.D8SRR6"/>